<name>A0A1V4APT1_9BACT</name>
<comment type="caution">
    <text evidence="1">The sequence shown here is derived from an EMBL/GenBank/DDBJ whole genome shotgun (WGS) entry which is preliminary data.</text>
</comment>
<protein>
    <submittedName>
        <fullName evidence="1">Uncharacterized protein</fullName>
    </submittedName>
</protein>
<evidence type="ECO:0000313" key="2">
    <source>
        <dbReference type="Proteomes" id="UP000189681"/>
    </source>
</evidence>
<evidence type="ECO:0000313" key="1">
    <source>
        <dbReference type="EMBL" id="OOP55125.1"/>
    </source>
</evidence>
<sequence>MGKSVFHLYRYTEVSKSANERYLGALSAVVPLHDCIKELEQLAQPVQDGQNRHTGFNPLSPEVTKVFEAVPGGAHSINGFRNKDLRNLLFGDNTGSPEELKKASSKITRIIRKLRAHCLISKISRSTRYKVTEKGYRILGASLEMKKKYLPTNMKNAA</sequence>
<reference evidence="1 2" key="1">
    <citation type="journal article" date="2017" name="Water Res.">
        <title>Discovery and metagenomic analysis of an anammox bacterial enrichment related to Candidatus "Brocadia caroliniensis" in a full-scale glycerol-fed nitritation-denitritation separate centrate treatment process.</title>
        <authorList>
            <person name="Park H."/>
            <person name="Brotto A.C."/>
            <person name="van Loosdrecht M.C."/>
            <person name="Chandran K."/>
        </authorList>
    </citation>
    <scope>NUCLEOTIDE SEQUENCE [LARGE SCALE GENOMIC DNA]</scope>
    <source>
        <strain evidence="1">26THWARD</strain>
    </source>
</reference>
<dbReference type="AlphaFoldDB" id="A0A1V4APT1"/>
<gene>
    <name evidence="1" type="ORF">AYP45_16490</name>
</gene>
<accession>A0A1V4APT1</accession>
<dbReference type="EMBL" id="AYTS01000171">
    <property type="protein sequence ID" value="OOP55125.1"/>
    <property type="molecule type" value="Genomic_DNA"/>
</dbReference>
<dbReference type="Proteomes" id="UP000189681">
    <property type="component" value="Unassembled WGS sequence"/>
</dbReference>
<proteinExistence type="predicted"/>
<dbReference type="STRING" id="1004156.AYP45_16490"/>
<organism evidence="1 2">
    <name type="scientific">Candidatus Brocadia carolinensis</name>
    <dbReference type="NCBI Taxonomy" id="1004156"/>
    <lineage>
        <taxon>Bacteria</taxon>
        <taxon>Pseudomonadati</taxon>
        <taxon>Planctomycetota</taxon>
        <taxon>Candidatus Brocadiia</taxon>
        <taxon>Candidatus Brocadiales</taxon>
        <taxon>Candidatus Brocadiaceae</taxon>
        <taxon>Candidatus Brocadia</taxon>
    </lineage>
</organism>